<dbReference type="RefSeq" id="WP_088106201.1">
    <property type="nucleotide sequence ID" value="NZ_FWZB01000016.1"/>
</dbReference>
<feature type="compositionally biased region" description="Basic and acidic residues" evidence="1">
    <location>
        <begin position="63"/>
        <end position="132"/>
    </location>
</feature>
<name>A0A1Y5YTH8_9BACI</name>
<keyword evidence="2" id="KW-0472">Membrane</keyword>
<dbReference type="Proteomes" id="UP001174229">
    <property type="component" value="Unassembled WGS sequence"/>
</dbReference>
<dbReference type="GO" id="GO:0016740">
    <property type="term" value="F:transferase activity"/>
    <property type="evidence" value="ECO:0007669"/>
    <property type="project" value="UniProtKB-KW"/>
</dbReference>
<feature type="transmembrane region" description="Helical" evidence="2">
    <location>
        <begin position="6"/>
        <end position="24"/>
    </location>
</feature>
<accession>A0A1Y5YTH8</accession>
<evidence type="ECO:0000256" key="1">
    <source>
        <dbReference type="SAM" id="MobiDB-lite"/>
    </source>
</evidence>
<dbReference type="AlphaFoldDB" id="A0A1Y5YTH8"/>
<dbReference type="EMBL" id="FWZB01000016">
    <property type="protein sequence ID" value="SMD63402.1"/>
    <property type="molecule type" value="Genomic_DNA"/>
</dbReference>
<evidence type="ECO:0000313" key="4">
    <source>
        <dbReference type="EMBL" id="SMD63402.1"/>
    </source>
</evidence>
<protein>
    <submittedName>
        <fullName evidence="3">Multimodular transpeptidase-transglycosylase / penicillin-binding protein 1A/1B</fullName>
    </submittedName>
    <submittedName>
        <fullName evidence="4">Prolipoprotein diacylglyceryl transferase</fullName>
    </submittedName>
</protein>
<keyword evidence="4" id="KW-0808">Transferase</keyword>
<keyword evidence="4" id="KW-0449">Lipoprotein</keyword>
<organism evidence="4 5">
    <name type="scientific">Bacillus pacificus</name>
    <dbReference type="NCBI Taxonomy" id="2026187"/>
    <lineage>
        <taxon>Bacteria</taxon>
        <taxon>Bacillati</taxon>
        <taxon>Bacillota</taxon>
        <taxon>Bacilli</taxon>
        <taxon>Bacillales</taxon>
        <taxon>Bacillaceae</taxon>
        <taxon>Bacillus</taxon>
        <taxon>Bacillus cereus group</taxon>
    </lineage>
</organism>
<gene>
    <name evidence="4" type="ORF">BACERE00191_00208</name>
    <name evidence="3" type="ORF">OWO78_26460</name>
</gene>
<keyword evidence="2" id="KW-0812">Transmembrane</keyword>
<feature type="region of interest" description="Disordered" evidence="1">
    <location>
        <begin position="54"/>
        <end position="136"/>
    </location>
</feature>
<reference evidence="3" key="3">
    <citation type="submission" date="2022-11" db="EMBL/GenBank/DDBJ databases">
        <title>WGS-based characterization of Bacillus cereus isolated from food &amp; feed additives.</title>
        <authorList>
            <person name="Bogaerts B."/>
            <person name="Fraiture M.-A."/>
            <person name="Roosens N.H.C."/>
            <person name="De Keersmaecker S.C.J."/>
            <person name="Vanneste K."/>
        </authorList>
    </citation>
    <scope>NUCLEOTIDE SEQUENCE</scope>
    <source>
        <strain evidence="3">74.2</strain>
    </source>
</reference>
<keyword evidence="2" id="KW-1133">Transmembrane helix</keyword>
<reference evidence="4" key="2">
    <citation type="submission" date="2017-04" db="EMBL/GenBank/DDBJ databases">
        <authorList>
            <person name="Afonso C.L."/>
            <person name="Miller P.J."/>
            <person name="Scott M.A."/>
            <person name="Spackman E."/>
            <person name="Goraichik I."/>
            <person name="Dimitrov K.M."/>
            <person name="Suarez D.L."/>
            <person name="Swayne D.E."/>
        </authorList>
    </citation>
    <scope>NUCLEOTIDE SEQUENCE [LARGE SCALE GENOMIC DNA]</scope>
    <source>
        <strain evidence="4">16-00191</strain>
    </source>
</reference>
<evidence type="ECO:0000313" key="5">
    <source>
        <dbReference type="Proteomes" id="UP000194499"/>
    </source>
</evidence>
<feature type="transmembrane region" description="Helical" evidence="2">
    <location>
        <begin position="33"/>
        <end position="50"/>
    </location>
</feature>
<evidence type="ECO:0000256" key="2">
    <source>
        <dbReference type="SAM" id="Phobius"/>
    </source>
</evidence>
<sequence length="275" mass="31333">MSAFLNLIALISLITSIVFFVKGFKNKPKFKKATLFFCATWALWFVSAMIDPEPTKVNGKQQNKQEEAEEKKKQEEAKKQQEVEEKKKQEEAKKQQEVEEKKKQEEAKKQQEVEEKEKEEETKKQQEAEQAKDSGLNEVQAQEKAEQLKLAQGQGARNKDVKLSQLGVQTIKDGIQYTTPVQDIHIEAKDSLTRIVAIMPAGTTKEQAKEVGDSLARQVASFGTMGLYVDLHSPSKDYLGEYWENFSGDIGIFDSNEKKLARGYIDKLNPTKIKW</sequence>
<reference evidence="5" key="1">
    <citation type="submission" date="2017-04" db="EMBL/GenBank/DDBJ databases">
        <authorList>
            <person name="Criscuolo A."/>
        </authorList>
    </citation>
    <scope>NUCLEOTIDE SEQUENCE [LARGE SCALE GENOMIC DNA]</scope>
</reference>
<dbReference type="Proteomes" id="UP000194499">
    <property type="component" value="Unassembled WGS sequence"/>
</dbReference>
<proteinExistence type="predicted"/>
<evidence type="ECO:0000313" key="3">
    <source>
        <dbReference type="EMBL" id="MDK7394876.1"/>
    </source>
</evidence>
<dbReference type="EMBL" id="JAPNPE010000021">
    <property type="protein sequence ID" value="MDK7394876.1"/>
    <property type="molecule type" value="Genomic_DNA"/>
</dbReference>